<name>A0A9Q8WFM0_9PEZI</name>
<gene>
    <name evidence="2" type="ORF">CLUP02_06957</name>
</gene>
<reference evidence="2" key="1">
    <citation type="journal article" date="2021" name="Mol. Plant Microbe Interact.">
        <title>Complete Genome Sequence of the Plant-Pathogenic Fungus Colletotrichum lupini.</title>
        <authorList>
            <person name="Baroncelli R."/>
            <person name="Pensec F."/>
            <person name="Da Lio D."/>
            <person name="Boufleur T."/>
            <person name="Vicente I."/>
            <person name="Sarrocco S."/>
            <person name="Picot A."/>
            <person name="Baraldi E."/>
            <person name="Sukno S."/>
            <person name="Thon M."/>
            <person name="Le Floch G."/>
        </authorList>
    </citation>
    <scope>NUCLEOTIDE SEQUENCE</scope>
    <source>
        <strain evidence="2">IMI 504893</strain>
    </source>
</reference>
<dbReference type="GeneID" id="73340964"/>
<dbReference type="EMBL" id="CP019475">
    <property type="protein sequence ID" value="UQC81471.1"/>
    <property type="molecule type" value="Genomic_DNA"/>
</dbReference>
<accession>A0A9Q8WFM0</accession>
<dbReference type="KEGG" id="clup:CLUP02_06957"/>
<evidence type="ECO:0000313" key="3">
    <source>
        <dbReference type="Proteomes" id="UP000830671"/>
    </source>
</evidence>
<protein>
    <submittedName>
        <fullName evidence="2">Uncharacterized protein</fullName>
    </submittedName>
</protein>
<sequence>MAPMNSTGDWYPRSAAGAELRAERRADCSAPLARSDLGSGPQTEMEIFQAMATEESERRFHDSCPNNSTQLEAAAFKPK</sequence>
<feature type="region of interest" description="Disordered" evidence="1">
    <location>
        <begin position="53"/>
        <end position="79"/>
    </location>
</feature>
<keyword evidence="3" id="KW-1185">Reference proteome</keyword>
<proteinExistence type="predicted"/>
<dbReference type="AlphaFoldDB" id="A0A9Q8WFM0"/>
<dbReference type="Proteomes" id="UP000830671">
    <property type="component" value="Chromosome 3"/>
</dbReference>
<dbReference type="RefSeq" id="XP_049143097.1">
    <property type="nucleotide sequence ID" value="XM_049285954.1"/>
</dbReference>
<evidence type="ECO:0000256" key="1">
    <source>
        <dbReference type="SAM" id="MobiDB-lite"/>
    </source>
</evidence>
<organism evidence="2 3">
    <name type="scientific">Colletotrichum lupini</name>
    <dbReference type="NCBI Taxonomy" id="145971"/>
    <lineage>
        <taxon>Eukaryota</taxon>
        <taxon>Fungi</taxon>
        <taxon>Dikarya</taxon>
        <taxon>Ascomycota</taxon>
        <taxon>Pezizomycotina</taxon>
        <taxon>Sordariomycetes</taxon>
        <taxon>Hypocreomycetidae</taxon>
        <taxon>Glomerellales</taxon>
        <taxon>Glomerellaceae</taxon>
        <taxon>Colletotrichum</taxon>
        <taxon>Colletotrichum acutatum species complex</taxon>
    </lineage>
</organism>
<evidence type="ECO:0000313" key="2">
    <source>
        <dbReference type="EMBL" id="UQC81471.1"/>
    </source>
</evidence>